<dbReference type="Pfam" id="PF02207">
    <property type="entry name" value="zf-UBR"/>
    <property type="match status" value="1"/>
</dbReference>
<dbReference type="OrthoDB" id="5795902at2759"/>
<keyword evidence="1" id="KW-0479">Metal-binding</keyword>
<feature type="domain" description="UBR-type" evidence="6">
    <location>
        <begin position="41"/>
        <end position="116"/>
    </location>
</feature>
<evidence type="ECO:0000256" key="2">
    <source>
        <dbReference type="ARBA" id="ARBA00022771"/>
    </source>
</evidence>
<dbReference type="SMART" id="SM00396">
    <property type="entry name" value="ZnF_UBR1"/>
    <property type="match status" value="1"/>
</dbReference>
<feature type="region of interest" description="Disordered" evidence="5">
    <location>
        <begin position="296"/>
        <end position="316"/>
    </location>
</feature>
<dbReference type="Proteomes" id="UP000694255">
    <property type="component" value="Unassembled WGS sequence"/>
</dbReference>
<dbReference type="GO" id="GO:0005737">
    <property type="term" value="C:cytoplasm"/>
    <property type="evidence" value="ECO:0007669"/>
    <property type="project" value="TreeGrafter"/>
</dbReference>
<evidence type="ECO:0000256" key="3">
    <source>
        <dbReference type="ARBA" id="ARBA00022833"/>
    </source>
</evidence>
<evidence type="ECO:0000256" key="5">
    <source>
        <dbReference type="SAM" id="MobiDB-lite"/>
    </source>
</evidence>
<evidence type="ECO:0000313" key="8">
    <source>
        <dbReference type="Proteomes" id="UP000694255"/>
    </source>
</evidence>
<reference evidence="7 8" key="1">
    <citation type="journal article" date="2021" name="DNA Res.">
        <title>Genome analysis of Candida subhashii reveals its hybrid nature and dual mitochondrial genome conformations.</title>
        <authorList>
            <person name="Mixao V."/>
            <person name="Hegedusova E."/>
            <person name="Saus E."/>
            <person name="Pryszcz L.P."/>
            <person name="Cillingova A."/>
            <person name="Nosek J."/>
            <person name="Gabaldon T."/>
        </authorList>
    </citation>
    <scope>NUCLEOTIDE SEQUENCE [LARGE SCALE GENOMIC DNA]</scope>
    <source>
        <strain evidence="7 8">CBS 10753</strain>
    </source>
</reference>
<dbReference type="GeneID" id="73467429"/>
<dbReference type="GO" id="GO:0008270">
    <property type="term" value="F:zinc ion binding"/>
    <property type="evidence" value="ECO:0007669"/>
    <property type="project" value="UniProtKB-KW"/>
</dbReference>
<dbReference type="CDD" id="cd19677">
    <property type="entry name" value="UBR-box_UBR7"/>
    <property type="match status" value="1"/>
</dbReference>
<comment type="caution">
    <text evidence="7">The sequence shown here is derived from an EMBL/GenBank/DDBJ whole genome shotgun (WGS) entry which is preliminary data.</text>
</comment>
<dbReference type="InterPro" id="IPR003126">
    <property type="entry name" value="Znf_UBR"/>
</dbReference>
<feature type="zinc finger region" description="UBR-type" evidence="4">
    <location>
        <begin position="41"/>
        <end position="116"/>
    </location>
</feature>
<dbReference type="PANTHER" id="PTHR13513">
    <property type="entry name" value="E3 UBIQUITIN-PROTEIN LIGASE UBR7"/>
    <property type="match status" value="1"/>
</dbReference>
<evidence type="ECO:0000313" key="7">
    <source>
        <dbReference type="EMBL" id="KAG7665803.1"/>
    </source>
</evidence>
<keyword evidence="2" id="KW-0863">Zinc-finger</keyword>
<dbReference type="AlphaFoldDB" id="A0A8J5QQN3"/>
<gene>
    <name evidence="7" type="ORF">J8A68_000628</name>
</gene>
<evidence type="ECO:0000259" key="6">
    <source>
        <dbReference type="PROSITE" id="PS51157"/>
    </source>
</evidence>
<sequence>MSQHDAVEGSSQQDSVTAVDYIENQLRLEREARELMPYDPNECTYEQGELRQPVFACLTCSKENDNQPIGVCYSCSIQCHASHEIVELFSKRSFVCDCGTTRMSKTFNGACNLRRRGEASEKGRRLSVSSTSSKELNLNAEDIPSSSNIYNQNFHGNFCCCEKPYNPLEETGDMLQCYFGFVCGEDWYHDRCIMGITKEAVEKDRQTNGKNMLDKLAPPGEDAEAEQQREEQESDAESAIPHFPKLDNFDVFICWKCISQFQDVFNELEKTPGIVYTKLAHFDTINTMHDWESKNAELEKKSNRTDDEPVVKRMKTEEPKQPQYSFFLANDFREKIIQLYESLNKESRLYEFLTNNNYLFLDDPIYEPPNDVESTTGSILEMGADALQSIPREKAIEGLQAYDKIREKLRDFFKPFAEEGKVVTEQEVRQFFGSMKEEQENELK</sequence>
<dbReference type="InterPro" id="IPR047506">
    <property type="entry name" value="UBR7-like_UBR-box"/>
</dbReference>
<feature type="region of interest" description="Disordered" evidence="5">
    <location>
        <begin position="205"/>
        <end position="240"/>
    </location>
</feature>
<protein>
    <recommendedName>
        <fullName evidence="6">UBR-type domain-containing protein</fullName>
    </recommendedName>
</protein>
<organism evidence="7 8">
    <name type="scientific">[Candida] subhashii</name>
    <dbReference type="NCBI Taxonomy" id="561895"/>
    <lineage>
        <taxon>Eukaryota</taxon>
        <taxon>Fungi</taxon>
        <taxon>Dikarya</taxon>
        <taxon>Ascomycota</taxon>
        <taxon>Saccharomycotina</taxon>
        <taxon>Pichiomycetes</taxon>
        <taxon>Debaryomycetaceae</taxon>
        <taxon>Spathaspora</taxon>
    </lineage>
</organism>
<evidence type="ECO:0000256" key="1">
    <source>
        <dbReference type="ARBA" id="ARBA00022723"/>
    </source>
</evidence>
<dbReference type="PANTHER" id="PTHR13513:SF9">
    <property type="entry name" value="E3 UBIQUITIN-PROTEIN LIGASE UBR7-RELATED"/>
    <property type="match status" value="1"/>
</dbReference>
<proteinExistence type="predicted"/>
<dbReference type="EMBL" id="JAGSYN010000046">
    <property type="protein sequence ID" value="KAG7665803.1"/>
    <property type="molecule type" value="Genomic_DNA"/>
</dbReference>
<dbReference type="RefSeq" id="XP_049266035.1">
    <property type="nucleotide sequence ID" value="XM_049410325.1"/>
</dbReference>
<dbReference type="GO" id="GO:0061630">
    <property type="term" value="F:ubiquitin protein ligase activity"/>
    <property type="evidence" value="ECO:0007669"/>
    <property type="project" value="InterPro"/>
</dbReference>
<evidence type="ECO:0000256" key="4">
    <source>
        <dbReference type="PROSITE-ProRule" id="PRU00508"/>
    </source>
</evidence>
<keyword evidence="8" id="KW-1185">Reference proteome</keyword>
<accession>A0A8J5QQN3</accession>
<keyword evidence="3" id="KW-0862">Zinc</keyword>
<name>A0A8J5QQN3_9ASCO</name>
<dbReference type="PROSITE" id="PS51157">
    <property type="entry name" value="ZF_UBR"/>
    <property type="match status" value="1"/>
</dbReference>
<dbReference type="InterPro" id="IPR040204">
    <property type="entry name" value="UBR7"/>
</dbReference>